<feature type="signal peptide" evidence="1">
    <location>
        <begin position="1"/>
        <end position="26"/>
    </location>
</feature>
<feature type="chain" id="PRO_5046880179" description="Lipoprotein" evidence="1">
    <location>
        <begin position="27"/>
        <end position="391"/>
    </location>
</feature>
<keyword evidence="3" id="KW-1185">Reference proteome</keyword>
<dbReference type="EMBL" id="CP081495">
    <property type="protein sequence ID" value="UYW01292.1"/>
    <property type="molecule type" value="Genomic_DNA"/>
</dbReference>
<dbReference type="Proteomes" id="UP001163328">
    <property type="component" value="Chromosome"/>
</dbReference>
<keyword evidence="1" id="KW-0732">Signal</keyword>
<organism evidence="2 3">
    <name type="scientific">Flavobacterium agricola</name>
    <dbReference type="NCBI Taxonomy" id="2870839"/>
    <lineage>
        <taxon>Bacteria</taxon>
        <taxon>Pseudomonadati</taxon>
        <taxon>Bacteroidota</taxon>
        <taxon>Flavobacteriia</taxon>
        <taxon>Flavobacteriales</taxon>
        <taxon>Flavobacteriaceae</taxon>
        <taxon>Flavobacterium</taxon>
    </lineage>
</organism>
<evidence type="ECO:0000313" key="2">
    <source>
        <dbReference type="EMBL" id="UYW01292.1"/>
    </source>
</evidence>
<sequence length="391" mass="40902">MKKQVRNLLALSLLTVVLVAAPSCSSDDNNSNDNTPETGFVLNPNQLEGDIEAGQAIVLKNDKTYTLTGDLIVKNGATLTIEAGTIIEASGIAYIAVEQGGKIYVDGTEDKPVVMTSNLKAPGSWGGLVICGKAPINKVKPGETALAEVSELAYGGTDVNDDSGSIRYLRIEYSGYAYNSEKEFNGLSLFGVGNGTTIEYVQVHAGSDDGFEWFGGTVDANYLVSTSNEDDQFDWTEGWNGKGSNWYAKEGLGKGNRGIEADNNAQNRAATPTSAPTISNLTLVGLGVDNAGSENQAMKLREGTHGIFDNVYITGFKTGIDVQHDETLAAVGTGLKLTNVAFGDVTTPVAAKNTAGDKVEVEGLITENAASKGAGAGAEAPAWTKGWTVGL</sequence>
<proteinExistence type="predicted"/>
<protein>
    <recommendedName>
        <fullName evidence="4">Lipoprotein</fullName>
    </recommendedName>
</protein>
<dbReference type="RefSeq" id="WP_264433736.1">
    <property type="nucleotide sequence ID" value="NZ_CP081495.1"/>
</dbReference>
<accession>A0ABY6LZ62</accession>
<evidence type="ECO:0000313" key="3">
    <source>
        <dbReference type="Proteomes" id="UP001163328"/>
    </source>
</evidence>
<dbReference type="InterPro" id="IPR011050">
    <property type="entry name" value="Pectin_lyase_fold/virulence"/>
</dbReference>
<dbReference type="PANTHER" id="PTHR41339">
    <property type="entry name" value="LIPL48"/>
    <property type="match status" value="1"/>
</dbReference>
<gene>
    <name evidence="2" type="ORF">K5I29_12710</name>
</gene>
<evidence type="ECO:0008006" key="4">
    <source>
        <dbReference type="Google" id="ProtNLM"/>
    </source>
</evidence>
<name>A0ABY6LZ62_9FLAO</name>
<dbReference type="PANTHER" id="PTHR41339:SF1">
    <property type="entry name" value="SECRETED PROTEIN"/>
    <property type="match status" value="1"/>
</dbReference>
<reference evidence="2" key="1">
    <citation type="submission" date="2021-08" db="EMBL/GenBank/DDBJ databases">
        <title>Flavobacterium sp. strain CC-SYL302.</title>
        <authorList>
            <person name="Lin S.-Y."/>
            <person name="Lee T.-H."/>
            <person name="Young C.-C."/>
        </authorList>
    </citation>
    <scope>NUCLEOTIDE SEQUENCE</scope>
    <source>
        <strain evidence="2">CC-SYL302</strain>
    </source>
</reference>
<dbReference type="SUPFAM" id="SSF51126">
    <property type="entry name" value="Pectin lyase-like"/>
    <property type="match status" value="1"/>
</dbReference>
<evidence type="ECO:0000256" key="1">
    <source>
        <dbReference type="SAM" id="SignalP"/>
    </source>
</evidence>